<name>A0ABQ8U8Z9_9EUKA</name>
<proteinExistence type="predicted"/>
<dbReference type="Proteomes" id="UP001141327">
    <property type="component" value="Unassembled WGS sequence"/>
</dbReference>
<sequence>MKNDAQKDESTAGTDMTCQILLIKFLDVSAVLRACCASVHSFLVWLEGHVVWPVAFETGARSKPVLWFCRADPGSTHVELLCVCLAHKSSTLLKPPGVLASANTAPIFVTGGPKPPAVLAATWQMTRMLDLYFRTRPPLTMLSNSHNPFSLPGEAFEGLKAQASSCDPCLLYDDLRSRIRGFLPLDVSDAGPPLPAWEAPLPSSDTGASCAVPLCSPVCQSAVPSGDISAPAKIVIPPDAAGISDVPPPEQPSCSQPRPELPVSLVVAPCPALASLGPSMTPLGQATPVSMPPTSQELTPSATTAPIHAALCSEATLATTLAPNTPATPVNLAATPAADVSTLPPVGETSPSPAWDTAGQFSCRGRQPRSCFTRLRDLTSTCNWVAGASTTTLPQSQGADFSWMGRT</sequence>
<evidence type="ECO:0000313" key="2">
    <source>
        <dbReference type="Proteomes" id="UP001141327"/>
    </source>
</evidence>
<dbReference type="EMBL" id="JAPMOS010000210">
    <property type="protein sequence ID" value="KAJ4453829.1"/>
    <property type="molecule type" value="Genomic_DNA"/>
</dbReference>
<protein>
    <submittedName>
        <fullName evidence="1">Uncharacterized protein</fullName>
    </submittedName>
</protein>
<reference evidence="1" key="1">
    <citation type="journal article" date="2022" name="bioRxiv">
        <title>Genomics of Preaxostyla Flagellates Illuminates Evolutionary Transitions and the Path Towards Mitochondrial Loss.</title>
        <authorList>
            <person name="Novak L.V.F."/>
            <person name="Treitli S.C."/>
            <person name="Pyrih J."/>
            <person name="Halakuc P."/>
            <person name="Pipaliya S.V."/>
            <person name="Vacek V."/>
            <person name="Brzon O."/>
            <person name="Soukal P."/>
            <person name="Eme L."/>
            <person name="Dacks J.B."/>
            <person name="Karnkowska A."/>
            <person name="Elias M."/>
            <person name="Hampl V."/>
        </authorList>
    </citation>
    <scope>NUCLEOTIDE SEQUENCE</scope>
    <source>
        <strain evidence="1">RCP-MX</strain>
    </source>
</reference>
<keyword evidence="2" id="KW-1185">Reference proteome</keyword>
<comment type="caution">
    <text evidence="1">The sequence shown here is derived from an EMBL/GenBank/DDBJ whole genome shotgun (WGS) entry which is preliminary data.</text>
</comment>
<accession>A0ABQ8U8Z9</accession>
<organism evidence="1 2">
    <name type="scientific">Paratrimastix pyriformis</name>
    <dbReference type="NCBI Taxonomy" id="342808"/>
    <lineage>
        <taxon>Eukaryota</taxon>
        <taxon>Metamonada</taxon>
        <taxon>Preaxostyla</taxon>
        <taxon>Paratrimastigidae</taxon>
        <taxon>Paratrimastix</taxon>
    </lineage>
</organism>
<evidence type="ECO:0000313" key="1">
    <source>
        <dbReference type="EMBL" id="KAJ4453829.1"/>
    </source>
</evidence>
<gene>
    <name evidence="1" type="ORF">PAPYR_11603</name>
</gene>